<dbReference type="InterPro" id="IPR041127">
    <property type="entry name" value="PET_hydrolase/cutinase-like"/>
</dbReference>
<dbReference type="InterPro" id="IPR029058">
    <property type="entry name" value="AB_hydrolase_fold"/>
</dbReference>
<name>A0A365XQE6_9BACT</name>
<evidence type="ECO:0000313" key="2">
    <source>
        <dbReference type="EMBL" id="RBL88348.1"/>
    </source>
</evidence>
<dbReference type="GO" id="GO:0016787">
    <property type="term" value="F:hydrolase activity"/>
    <property type="evidence" value="ECO:0007669"/>
    <property type="project" value="UniProtKB-KW"/>
</dbReference>
<evidence type="ECO:0000313" key="3">
    <source>
        <dbReference type="Proteomes" id="UP000253410"/>
    </source>
</evidence>
<dbReference type="Pfam" id="PF12740">
    <property type="entry name" value="PETase"/>
    <property type="match status" value="1"/>
</dbReference>
<accession>A0A365XQE6</accession>
<feature type="domain" description="PET hydrolase/cutinase-like" evidence="1">
    <location>
        <begin position="104"/>
        <end position="209"/>
    </location>
</feature>
<protein>
    <submittedName>
        <fullName evidence="2">Hydrolase</fullName>
    </submittedName>
</protein>
<dbReference type="AlphaFoldDB" id="A0A365XQE6"/>
<sequence length="218" mass="23686">MSGNGEIKVELKGGPQLMAILQVPEAAKGLVIFAHGSGSSRLSPRNNFVADILNKHQMATLLTDLLTPAEDEIYENRFNINLLSNRLIKVSEWSMEQAALQQLSVGYFGASTGAAAALQAAAQNNRIEAVVSRGGRPDLSKNLSQVQAPTLLIIGSLDIAVIELNKQAYDELRCEKKIEIVQGASHLFEEPGTLDSVSNLAADWFERYLIRKFPGSPL</sequence>
<organism evidence="2 3">
    <name type="scientific">Chitinophaga flava</name>
    <dbReference type="NCBI Taxonomy" id="2259036"/>
    <lineage>
        <taxon>Bacteria</taxon>
        <taxon>Pseudomonadati</taxon>
        <taxon>Bacteroidota</taxon>
        <taxon>Chitinophagia</taxon>
        <taxon>Chitinophagales</taxon>
        <taxon>Chitinophagaceae</taxon>
        <taxon>Chitinophaga</taxon>
    </lineage>
</organism>
<dbReference type="RefSeq" id="WP_113617098.1">
    <property type="nucleotide sequence ID" value="NZ_QFFJ01000002.1"/>
</dbReference>
<gene>
    <name evidence="2" type="ORF">DF182_17285</name>
</gene>
<proteinExistence type="predicted"/>
<dbReference type="Proteomes" id="UP000253410">
    <property type="component" value="Unassembled WGS sequence"/>
</dbReference>
<keyword evidence="2" id="KW-0378">Hydrolase</keyword>
<dbReference type="OrthoDB" id="9810066at2"/>
<dbReference type="Gene3D" id="3.40.50.1820">
    <property type="entry name" value="alpha/beta hydrolase"/>
    <property type="match status" value="1"/>
</dbReference>
<keyword evidence="3" id="KW-1185">Reference proteome</keyword>
<dbReference type="EMBL" id="QFFJ01000002">
    <property type="protein sequence ID" value="RBL88348.1"/>
    <property type="molecule type" value="Genomic_DNA"/>
</dbReference>
<reference evidence="2 3" key="1">
    <citation type="submission" date="2018-05" db="EMBL/GenBank/DDBJ databases">
        <title>Chitinophaga sp. K3CV102501T nov., isolated from isolated from a monsoon evergreen broad-leaved forest soil.</title>
        <authorList>
            <person name="Lv Y."/>
        </authorList>
    </citation>
    <scope>NUCLEOTIDE SEQUENCE [LARGE SCALE GENOMIC DNA]</scope>
    <source>
        <strain evidence="2 3">GDMCC 1.1325</strain>
    </source>
</reference>
<evidence type="ECO:0000259" key="1">
    <source>
        <dbReference type="Pfam" id="PF12740"/>
    </source>
</evidence>
<dbReference type="SUPFAM" id="SSF53474">
    <property type="entry name" value="alpha/beta-Hydrolases"/>
    <property type="match status" value="1"/>
</dbReference>
<comment type="caution">
    <text evidence="2">The sequence shown here is derived from an EMBL/GenBank/DDBJ whole genome shotgun (WGS) entry which is preliminary data.</text>
</comment>